<keyword evidence="2" id="KW-1185">Reference proteome</keyword>
<name>A0A397TPD2_9GLOM</name>
<reference evidence="1 2" key="1">
    <citation type="submission" date="2018-06" db="EMBL/GenBank/DDBJ databases">
        <title>Comparative genomics reveals the genomic features of Rhizophagus irregularis, R. cerebriforme, R. diaphanum and Gigaspora rosea, and their symbiotic lifestyle signature.</title>
        <authorList>
            <person name="Morin E."/>
            <person name="San Clemente H."/>
            <person name="Chen E.C.H."/>
            <person name="De La Providencia I."/>
            <person name="Hainaut M."/>
            <person name="Kuo A."/>
            <person name="Kohler A."/>
            <person name="Murat C."/>
            <person name="Tang N."/>
            <person name="Roy S."/>
            <person name="Loubradou J."/>
            <person name="Henrissat B."/>
            <person name="Grigoriev I.V."/>
            <person name="Corradi N."/>
            <person name="Roux C."/>
            <person name="Martin F.M."/>
        </authorList>
    </citation>
    <scope>NUCLEOTIDE SEQUENCE [LARGE SCALE GENOMIC DNA]</scope>
    <source>
        <strain evidence="1 2">DAOM 194757</strain>
    </source>
</reference>
<proteinExistence type="predicted"/>
<organism evidence="1 2">
    <name type="scientific">Gigaspora rosea</name>
    <dbReference type="NCBI Taxonomy" id="44941"/>
    <lineage>
        <taxon>Eukaryota</taxon>
        <taxon>Fungi</taxon>
        <taxon>Fungi incertae sedis</taxon>
        <taxon>Mucoromycota</taxon>
        <taxon>Glomeromycotina</taxon>
        <taxon>Glomeromycetes</taxon>
        <taxon>Diversisporales</taxon>
        <taxon>Gigasporaceae</taxon>
        <taxon>Gigaspora</taxon>
    </lineage>
</organism>
<comment type="caution">
    <text evidence="1">The sequence shown here is derived from an EMBL/GenBank/DDBJ whole genome shotgun (WGS) entry which is preliminary data.</text>
</comment>
<dbReference type="AlphaFoldDB" id="A0A397TPD2"/>
<accession>A0A397TPD2</accession>
<evidence type="ECO:0000313" key="2">
    <source>
        <dbReference type="Proteomes" id="UP000266673"/>
    </source>
</evidence>
<dbReference type="Proteomes" id="UP000266673">
    <property type="component" value="Unassembled WGS sequence"/>
</dbReference>
<gene>
    <name evidence="1" type="ORF">C2G38_2237474</name>
</gene>
<dbReference type="EMBL" id="QKWP01007080">
    <property type="protein sequence ID" value="RIA99828.1"/>
    <property type="molecule type" value="Genomic_DNA"/>
</dbReference>
<evidence type="ECO:0000313" key="1">
    <source>
        <dbReference type="EMBL" id="RIA99828.1"/>
    </source>
</evidence>
<protein>
    <submittedName>
        <fullName evidence="1">Uncharacterized protein</fullName>
    </submittedName>
</protein>
<sequence length="54" mass="6226">MTQKVDEIINRYIEDEGMKEKLSFIAEKLEKCKEVEIFMGSSVDTKAQGLEKKS</sequence>